<accession>A0A1F2PM06</accession>
<proteinExistence type="predicted"/>
<dbReference type="GO" id="GO:0016491">
    <property type="term" value="F:oxidoreductase activity"/>
    <property type="evidence" value="ECO:0007669"/>
    <property type="project" value="UniProtKB-KW"/>
</dbReference>
<protein>
    <submittedName>
        <fullName evidence="3">NADH dehydrogenase</fullName>
        <ecNumber evidence="3">1.6.99.3</ecNumber>
    </submittedName>
</protein>
<gene>
    <name evidence="3" type="primary">ahpF_3</name>
    <name evidence="3" type="ORF">ACWI_07450</name>
</gene>
<dbReference type="RefSeq" id="WP_070370100.1">
    <property type="nucleotide sequence ID" value="NZ_LKEU01000015.1"/>
</dbReference>
<dbReference type="PRINTS" id="PR00411">
    <property type="entry name" value="PNDRDTASEI"/>
</dbReference>
<evidence type="ECO:0000313" key="4">
    <source>
        <dbReference type="Proteomes" id="UP000176244"/>
    </source>
</evidence>
<keyword evidence="1 3" id="KW-0560">Oxidoreductase</keyword>
<dbReference type="Proteomes" id="UP000176244">
    <property type="component" value="Unassembled WGS sequence"/>
</dbReference>
<dbReference type="STRING" id="52694.ACWI_07450"/>
<dbReference type="SUPFAM" id="SSF51905">
    <property type="entry name" value="FAD/NAD(P)-binding domain"/>
    <property type="match status" value="1"/>
</dbReference>
<dbReference type="InterPro" id="IPR036188">
    <property type="entry name" value="FAD/NAD-bd_sf"/>
</dbReference>
<dbReference type="PRINTS" id="PR00368">
    <property type="entry name" value="FADPNR"/>
</dbReference>
<dbReference type="InterPro" id="IPR023753">
    <property type="entry name" value="FAD/NAD-binding_dom"/>
</dbReference>
<name>A0A1F2PM06_9FIRM</name>
<organism evidence="3 4">
    <name type="scientific">Acetobacterium wieringae</name>
    <dbReference type="NCBI Taxonomy" id="52694"/>
    <lineage>
        <taxon>Bacteria</taxon>
        <taxon>Bacillati</taxon>
        <taxon>Bacillota</taxon>
        <taxon>Clostridia</taxon>
        <taxon>Eubacteriales</taxon>
        <taxon>Eubacteriaceae</taxon>
        <taxon>Acetobacterium</taxon>
    </lineage>
</organism>
<evidence type="ECO:0000313" key="3">
    <source>
        <dbReference type="EMBL" id="OFV71772.1"/>
    </source>
</evidence>
<dbReference type="Gene3D" id="3.50.50.60">
    <property type="entry name" value="FAD/NAD(P)-binding domain"/>
    <property type="match status" value="2"/>
</dbReference>
<dbReference type="EMBL" id="LKEU01000015">
    <property type="protein sequence ID" value="OFV71772.1"/>
    <property type="molecule type" value="Genomic_DNA"/>
</dbReference>
<dbReference type="PANTHER" id="PTHR42949">
    <property type="entry name" value="ANAEROBIC GLYCEROL-3-PHOSPHATE DEHYDROGENASE SUBUNIT B"/>
    <property type="match status" value="1"/>
</dbReference>
<comment type="caution">
    <text evidence="3">The sequence shown here is derived from an EMBL/GenBank/DDBJ whole genome shotgun (WGS) entry which is preliminary data.</text>
</comment>
<sequence length="425" mass="46602">MKKLEYDLVVIGGGPAGLAAALEARKNGVKKILICERAPYLGGILQQCIHNGFGLQYFKEELTGPEYASRFIDAVEQSDIDVKLGTMVMEILEDKKIISVNREDGMFEIGTKALILAMGCRERTRGAITIPGSRPAGIMTAGTAQSYVNLEGLIPGKEVVILGSGDIGLIMARRLTLEGVNVKGVIELMPYSTGLIRNKVQCLDDFNIPLLLSHSIVEVHGKDRLEGVTIARVDQKLKPIHGTEQYISCDTLLLSVGLIPENELSSKLGCEIDTVTRGPVVNEKRITNIPWVFACGNVLHVHDLVDNVTQEAEIAGRAAADLINQAAAEVEKDVVIRHDQNIGYVVPQHIDALNNKEKTVKFFLRVKNPDEHVRLVVKDNFDQVLLNLKKTIVEPGTMVTFNLPRELVTKDTSSISISIAREQAE</sequence>
<feature type="domain" description="FAD/NAD(P)-binding" evidence="2">
    <location>
        <begin position="6"/>
        <end position="311"/>
    </location>
</feature>
<dbReference type="PANTHER" id="PTHR42949:SF3">
    <property type="entry name" value="ANAEROBIC GLYCEROL-3-PHOSPHATE DEHYDROGENASE SUBUNIT B"/>
    <property type="match status" value="1"/>
</dbReference>
<dbReference type="EC" id="1.6.99.3" evidence="3"/>
<dbReference type="InterPro" id="IPR051691">
    <property type="entry name" value="Metab_Enz_Cyan_OpOx_G3PDH"/>
</dbReference>
<dbReference type="AlphaFoldDB" id="A0A1F2PM06"/>
<dbReference type="Pfam" id="PF07992">
    <property type="entry name" value="Pyr_redox_2"/>
    <property type="match status" value="1"/>
</dbReference>
<evidence type="ECO:0000256" key="1">
    <source>
        <dbReference type="ARBA" id="ARBA00023002"/>
    </source>
</evidence>
<dbReference type="OrthoDB" id="9776839at2"/>
<evidence type="ECO:0000259" key="2">
    <source>
        <dbReference type="Pfam" id="PF07992"/>
    </source>
</evidence>
<reference evidence="3 4" key="1">
    <citation type="submission" date="2015-09" db="EMBL/GenBank/DDBJ databases">
        <title>Genome sequence of Acetobacterium wieringae DSM 1911.</title>
        <authorList>
            <person name="Poehlein A."/>
            <person name="Bengelsdorf F.R."/>
            <person name="Schiel-Bengelsdorf B."/>
            <person name="Duerre P."/>
            <person name="Daniel R."/>
        </authorList>
    </citation>
    <scope>NUCLEOTIDE SEQUENCE [LARGE SCALE GENOMIC DNA]</scope>
    <source>
        <strain evidence="3 4">DSM 1911</strain>
    </source>
</reference>